<name>A0A0K0EBU1_STRER</name>
<evidence type="ECO:0000313" key="3">
    <source>
        <dbReference type="WBParaSite" id="SSTP_0000696100.1"/>
    </source>
</evidence>
<dbReference type="WBParaSite" id="TCONS_00007414.p1">
    <property type="protein sequence ID" value="TCONS_00007414.p1"/>
    <property type="gene ID" value="XLOC_005446"/>
</dbReference>
<evidence type="ECO:0000256" key="1">
    <source>
        <dbReference type="SAM" id="MobiDB-lite"/>
    </source>
</evidence>
<proteinExistence type="predicted"/>
<accession>A0A0K0EBU1</accession>
<keyword evidence="2" id="KW-1185">Reference proteome</keyword>
<evidence type="ECO:0000313" key="2">
    <source>
        <dbReference type="Proteomes" id="UP000035681"/>
    </source>
</evidence>
<dbReference type="WBParaSite" id="SSTP_0000696100.1">
    <property type="protein sequence ID" value="SSTP_0000696100.1"/>
    <property type="gene ID" value="SSTP_0000696100"/>
</dbReference>
<evidence type="ECO:0000313" key="4">
    <source>
        <dbReference type="WBParaSite" id="TCONS_00007414.p1"/>
    </source>
</evidence>
<sequence length="292" mass="33916">MLLFTSSSCVQDGRVQKNRNCKKILSINKVKGEKIPEDIHNRITILTGINKTLGNKTIKQDKNDKLNDYPIKLSQKKNCEKSITFSKNVTSNNLLLLDKTQSFKQSLSEKNNQVNEEVKSVTVPKRKCQKRKSRFSSRRMTEKSSINTYKSTCDKTISTKKLESLFKKFNDSSKDGLNEIKITQKTSSNTQFQFREKPPPEPIDDESSLILLQPNASFGRHIEKNEEIKVIKPDIIKRTKKEQKMVEGTWYNKILDENTLDDVPSDWDENKRPRRKKKPANKFEIEYDNIII</sequence>
<feature type="compositionally biased region" description="Polar residues" evidence="1">
    <location>
        <begin position="184"/>
        <end position="193"/>
    </location>
</feature>
<dbReference type="Proteomes" id="UP000035681">
    <property type="component" value="Unplaced"/>
</dbReference>
<organism evidence="3">
    <name type="scientific">Strongyloides stercoralis</name>
    <name type="common">Threadworm</name>
    <dbReference type="NCBI Taxonomy" id="6248"/>
    <lineage>
        <taxon>Eukaryota</taxon>
        <taxon>Metazoa</taxon>
        <taxon>Ecdysozoa</taxon>
        <taxon>Nematoda</taxon>
        <taxon>Chromadorea</taxon>
        <taxon>Rhabditida</taxon>
        <taxon>Tylenchina</taxon>
        <taxon>Panagrolaimomorpha</taxon>
        <taxon>Strongyloidoidea</taxon>
        <taxon>Strongyloididae</taxon>
        <taxon>Strongyloides</taxon>
    </lineage>
</organism>
<protein>
    <submittedName>
        <fullName evidence="3 4">Uncharacterized protein</fullName>
    </submittedName>
</protein>
<feature type="region of interest" description="Disordered" evidence="1">
    <location>
        <begin position="184"/>
        <end position="206"/>
    </location>
</feature>
<reference evidence="3" key="1">
    <citation type="submission" date="2015-08" db="UniProtKB">
        <authorList>
            <consortium name="WormBaseParasite"/>
        </authorList>
    </citation>
    <scope>IDENTIFICATION</scope>
</reference>
<dbReference type="AlphaFoldDB" id="A0A0K0EBU1"/>